<dbReference type="PANTHER" id="PTHR11895:SF173">
    <property type="entry name" value="GLUTAMYL-TRNA AMIDOTRANSFERASE SUBUNIT A"/>
    <property type="match status" value="1"/>
</dbReference>
<dbReference type="NCBIfam" id="NF005450">
    <property type="entry name" value="PRK07042.1"/>
    <property type="match status" value="1"/>
</dbReference>
<keyword evidence="2" id="KW-0378">Hydrolase</keyword>
<dbReference type="GO" id="GO:0004040">
    <property type="term" value="F:amidase activity"/>
    <property type="evidence" value="ECO:0007669"/>
    <property type="project" value="UniProtKB-EC"/>
</dbReference>
<dbReference type="OrthoDB" id="182039at2"/>
<dbReference type="RefSeq" id="WP_149853314.1">
    <property type="nucleotide sequence ID" value="NZ_VUOB01000061.1"/>
</dbReference>
<dbReference type="InterPro" id="IPR036928">
    <property type="entry name" value="AS_sf"/>
</dbReference>
<evidence type="ECO:0000313" key="2">
    <source>
        <dbReference type="EMBL" id="KAA2254518.1"/>
    </source>
</evidence>
<protein>
    <submittedName>
        <fullName evidence="2">Amidase</fullName>
        <ecNumber evidence="2">3.5.1.4</ecNumber>
    </submittedName>
</protein>
<dbReference type="EC" id="3.5.1.4" evidence="2"/>
<gene>
    <name evidence="2" type="ORF">F0L68_30550</name>
</gene>
<dbReference type="AlphaFoldDB" id="A0A5B2WU35"/>
<dbReference type="Pfam" id="PF01425">
    <property type="entry name" value="Amidase"/>
    <property type="match status" value="1"/>
</dbReference>
<dbReference type="InterPro" id="IPR000120">
    <property type="entry name" value="Amidase"/>
</dbReference>
<organism evidence="2 3">
    <name type="scientific">Solihabitans fulvus</name>
    <dbReference type="NCBI Taxonomy" id="1892852"/>
    <lineage>
        <taxon>Bacteria</taxon>
        <taxon>Bacillati</taxon>
        <taxon>Actinomycetota</taxon>
        <taxon>Actinomycetes</taxon>
        <taxon>Pseudonocardiales</taxon>
        <taxon>Pseudonocardiaceae</taxon>
        <taxon>Solihabitans</taxon>
    </lineage>
</organism>
<name>A0A5B2WU35_9PSEU</name>
<accession>A0A5B2WU35</accession>
<dbReference type="PANTHER" id="PTHR11895">
    <property type="entry name" value="TRANSAMIDASE"/>
    <property type="match status" value="1"/>
</dbReference>
<sequence>MTGLADLTAADLLAGYRERSVSPVEVVAAVLARIEAAEPTLRATYALDPDAAMAAVRVSEQRWLHGAPVGELDGVPVTVKENIATRGTPVPLGSAATDLVPAEHDAPPAARLREAGAVLLGKTTMPDYGMLTSGLSSFHPLSRNPWRVDRTPGGSSAGAAAAAAAGYGPLHIGTDIGGSIRLPAGWCGIVGLKPSFGRVPVFPPYPGRVAGPLTRTVTDAALAMSVLSGPDQRDHMSLPPNDLPWLMLDSDLAGLRIGLLLDAGVGADPEPEVLAAVRAAALAFEAAGAVVEPVDPFLDREMLDGLDRFWRVRFWSEFAAMPPDRLDRVLPYIRRWAEGGAEITATEAYRGFAQIDVMSAAANRASACYDYLLSPVAPMPAPPAELPSPTDDPDRPFEHIGFTVAFNMSGQPALSLNCGYTGDGLPIGLQVVGRRFDDLGVLRVGRAYESLRPPQREWPTTPVR</sequence>
<evidence type="ECO:0000259" key="1">
    <source>
        <dbReference type="Pfam" id="PF01425"/>
    </source>
</evidence>
<dbReference type="SUPFAM" id="SSF75304">
    <property type="entry name" value="Amidase signature (AS) enzymes"/>
    <property type="match status" value="1"/>
</dbReference>
<dbReference type="EMBL" id="VUOB01000061">
    <property type="protein sequence ID" value="KAA2254518.1"/>
    <property type="molecule type" value="Genomic_DNA"/>
</dbReference>
<keyword evidence="3" id="KW-1185">Reference proteome</keyword>
<feature type="domain" description="Amidase" evidence="1">
    <location>
        <begin position="25"/>
        <end position="441"/>
    </location>
</feature>
<dbReference type="Proteomes" id="UP000323454">
    <property type="component" value="Unassembled WGS sequence"/>
</dbReference>
<dbReference type="Gene3D" id="3.90.1300.10">
    <property type="entry name" value="Amidase signature (AS) domain"/>
    <property type="match status" value="1"/>
</dbReference>
<reference evidence="2 3" key="2">
    <citation type="submission" date="2019-09" db="EMBL/GenBank/DDBJ databases">
        <authorList>
            <person name="Jin C."/>
        </authorList>
    </citation>
    <scope>NUCLEOTIDE SEQUENCE [LARGE SCALE GENOMIC DNA]</scope>
    <source>
        <strain evidence="2 3">AN110305</strain>
    </source>
</reference>
<dbReference type="InterPro" id="IPR023631">
    <property type="entry name" value="Amidase_dom"/>
</dbReference>
<comment type="caution">
    <text evidence="2">The sequence shown here is derived from an EMBL/GenBank/DDBJ whole genome shotgun (WGS) entry which is preliminary data.</text>
</comment>
<reference evidence="2 3" key="1">
    <citation type="submission" date="2019-09" db="EMBL/GenBank/DDBJ databases">
        <title>Goodfellowia gen. nov., a new genus of the Pseudonocardineae related to Actinoalloteichus, containing Goodfellowia coeruleoviolacea gen. nov., comb. nov. gen. nov., comb. nov.</title>
        <authorList>
            <person name="Labeda D."/>
        </authorList>
    </citation>
    <scope>NUCLEOTIDE SEQUENCE [LARGE SCALE GENOMIC DNA]</scope>
    <source>
        <strain evidence="2 3">AN110305</strain>
    </source>
</reference>
<evidence type="ECO:0000313" key="3">
    <source>
        <dbReference type="Proteomes" id="UP000323454"/>
    </source>
</evidence>
<proteinExistence type="predicted"/>